<dbReference type="PROSITE" id="PS50011">
    <property type="entry name" value="PROTEIN_KINASE_DOM"/>
    <property type="match status" value="1"/>
</dbReference>
<evidence type="ECO:0000313" key="11">
    <source>
        <dbReference type="Proteomes" id="UP000030753"/>
    </source>
</evidence>
<dbReference type="Proteomes" id="UP000030753">
    <property type="component" value="Unassembled WGS sequence"/>
</dbReference>
<dbReference type="Pfam" id="PF00069">
    <property type="entry name" value="Pkinase"/>
    <property type="match status" value="1"/>
</dbReference>
<dbReference type="EMBL" id="JH717858">
    <property type="protein sequence ID" value="EWY79638.1"/>
    <property type="molecule type" value="Genomic_DNA"/>
</dbReference>
<feature type="domain" description="Protein kinase" evidence="9">
    <location>
        <begin position="52"/>
        <end position="299"/>
    </location>
</feature>
<comment type="catalytic activity">
    <reaction evidence="7">
        <text>L-threonyl-[protein] + ATP = O-phospho-L-threonyl-[protein] + ADP + H(+)</text>
        <dbReference type="Rhea" id="RHEA:46608"/>
        <dbReference type="Rhea" id="RHEA-COMP:11060"/>
        <dbReference type="Rhea" id="RHEA-COMP:11605"/>
        <dbReference type="ChEBI" id="CHEBI:15378"/>
        <dbReference type="ChEBI" id="CHEBI:30013"/>
        <dbReference type="ChEBI" id="CHEBI:30616"/>
        <dbReference type="ChEBI" id="CHEBI:61977"/>
        <dbReference type="ChEBI" id="CHEBI:456216"/>
        <dbReference type="EC" id="2.7.11.1"/>
    </reaction>
</comment>
<dbReference type="PANTHER" id="PTHR24343:SF558">
    <property type="entry name" value="PROTEIN KINASE DOMAIN-CONTAINING PROTEIN"/>
    <property type="match status" value="1"/>
</dbReference>
<evidence type="ECO:0000256" key="4">
    <source>
        <dbReference type="ARBA" id="ARBA00022741"/>
    </source>
</evidence>
<dbReference type="InterPro" id="IPR000719">
    <property type="entry name" value="Prot_kinase_dom"/>
</dbReference>
<dbReference type="GO" id="GO:0004674">
    <property type="term" value="F:protein serine/threonine kinase activity"/>
    <property type="evidence" value="ECO:0007669"/>
    <property type="project" value="UniProtKB-KW"/>
</dbReference>
<dbReference type="GO" id="GO:0030003">
    <property type="term" value="P:intracellular monoatomic cation homeostasis"/>
    <property type="evidence" value="ECO:0007669"/>
    <property type="project" value="TreeGrafter"/>
</dbReference>
<accession>W9HAQ8</accession>
<dbReference type="GO" id="GO:0005524">
    <property type="term" value="F:ATP binding"/>
    <property type="evidence" value="ECO:0007669"/>
    <property type="project" value="UniProtKB-KW"/>
</dbReference>
<evidence type="ECO:0000256" key="2">
    <source>
        <dbReference type="ARBA" id="ARBA00022527"/>
    </source>
</evidence>
<keyword evidence="3" id="KW-0808">Transferase</keyword>
<keyword evidence="5 10" id="KW-0418">Kinase</keyword>
<dbReference type="AlphaFoldDB" id="W9HAQ8"/>
<dbReference type="InterPro" id="IPR011009">
    <property type="entry name" value="Kinase-like_dom_sf"/>
</dbReference>
<keyword evidence="2" id="KW-0723">Serine/threonine-protein kinase</keyword>
<dbReference type="EC" id="2.7.11.1" evidence="1"/>
<dbReference type="Gene3D" id="1.10.510.10">
    <property type="entry name" value="Transferase(Phosphotransferase) domain 1"/>
    <property type="match status" value="1"/>
</dbReference>
<dbReference type="HOGENOM" id="CLU_000288_63_0_1"/>
<sequence>MWNNLSSIFREQARMPLLVSNPWNSTKQNPVQLTSEKQGWRESSATLVEKYGKCREVAGRGKFGIVFVSCRKKDDGPGEELYAVKKFQRQPKETERMCIRRSTAEFCVSSALLHPNVIGTFDLLKDAKGNYCEVMEFCSGGDLYSLLRLVGKLKWQEADCFFKQMMRGVEYIHEMGVAHLDLKPKHLLLAGDGVLKVSGFGHSECVRLAWERNIHMVSGIRGEGPYIAPEEYTNERFDGHAVDIWACGIIYMAMITGCPLWRTAKKSKDVSYARYLKERWQQEGFGPIESLHRVGSPTH</sequence>
<evidence type="ECO:0000256" key="5">
    <source>
        <dbReference type="ARBA" id="ARBA00022777"/>
    </source>
</evidence>
<protein>
    <recommendedName>
        <fullName evidence="1">non-specific serine/threonine protein kinase</fullName>
        <ecNumber evidence="1">2.7.11.1</ecNumber>
    </recommendedName>
</protein>
<dbReference type="GO" id="GO:0005829">
    <property type="term" value="C:cytosol"/>
    <property type="evidence" value="ECO:0007669"/>
    <property type="project" value="TreeGrafter"/>
</dbReference>
<evidence type="ECO:0000256" key="6">
    <source>
        <dbReference type="ARBA" id="ARBA00022840"/>
    </source>
</evidence>
<evidence type="ECO:0000313" key="10">
    <source>
        <dbReference type="EMBL" id="EWY79638.1"/>
    </source>
</evidence>
<dbReference type="PANTHER" id="PTHR24343">
    <property type="entry name" value="SERINE/THREONINE KINASE"/>
    <property type="match status" value="1"/>
</dbReference>
<evidence type="ECO:0000256" key="1">
    <source>
        <dbReference type="ARBA" id="ARBA00012513"/>
    </source>
</evidence>
<proteinExistence type="predicted"/>
<keyword evidence="6" id="KW-0067">ATP-binding</keyword>
<organism evidence="10 11">
    <name type="scientific">Fusarium oxysporum NRRL 32931</name>
    <dbReference type="NCBI Taxonomy" id="660029"/>
    <lineage>
        <taxon>Eukaryota</taxon>
        <taxon>Fungi</taxon>
        <taxon>Dikarya</taxon>
        <taxon>Ascomycota</taxon>
        <taxon>Pezizomycotina</taxon>
        <taxon>Sordariomycetes</taxon>
        <taxon>Hypocreomycetidae</taxon>
        <taxon>Hypocreales</taxon>
        <taxon>Nectriaceae</taxon>
        <taxon>Fusarium</taxon>
        <taxon>Fusarium oxysporum species complex</taxon>
    </lineage>
</organism>
<keyword evidence="4" id="KW-0547">Nucleotide-binding</keyword>
<evidence type="ECO:0000256" key="3">
    <source>
        <dbReference type="ARBA" id="ARBA00022679"/>
    </source>
</evidence>
<reference evidence="10 11" key="1">
    <citation type="submission" date="2011-06" db="EMBL/GenBank/DDBJ databases">
        <title>The Genome Sequence of Fusarium oxysporum FOSC 3-a.</title>
        <authorList>
            <consortium name="The Broad Institute Genome Sequencing Platform"/>
            <person name="Ma L.-J."/>
            <person name="Gale L.R."/>
            <person name="Schwartz D.C."/>
            <person name="Zhou S."/>
            <person name="Corby-Kistler H."/>
            <person name="Young S.K."/>
            <person name="Zeng Q."/>
            <person name="Gargeya S."/>
            <person name="Fitzgerald M."/>
            <person name="Haas B."/>
            <person name="Abouelleil A."/>
            <person name="Alvarado L."/>
            <person name="Arachchi H.M."/>
            <person name="Berlin A."/>
            <person name="Brown A."/>
            <person name="Chapman S.B."/>
            <person name="Chen Z."/>
            <person name="Dunbar C."/>
            <person name="Freedman E."/>
            <person name="Gearin G."/>
            <person name="Gellesch M."/>
            <person name="Goldberg J."/>
            <person name="Griggs A."/>
            <person name="Gujja S."/>
            <person name="Heiman D."/>
            <person name="Howarth C."/>
            <person name="Larson L."/>
            <person name="Lui A."/>
            <person name="MacDonald P.J.P."/>
            <person name="Mehta T."/>
            <person name="Montmayeur A."/>
            <person name="Murphy C."/>
            <person name="Neiman D."/>
            <person name="Pearson M."/>
            <person name="Priest M."/>
            <person name="Roberts A."/>
            <person name="Saif S."/>
            <person name="Shea T."/>
            <person name="Shenoy N."/>
            <person name="Sisk P."/>
            <person name="Stolte C."/>
            <person name="Sykes S."/>
            <person name="Wortman J."/>
            <person name="Nusbaum C."/>
            <person name="Birren B."/>
        </authorList>
    </citation>
    <scope>NUCLEOTIDE SEQUENCE [LARGE SCALE GENOMIC DNA]</scope>
    <source>
        <strain evidence="11">FOSC 3-a</strain>
    </source>
</reference>
<evidence type="ECO:0000259" key="9">
    <source>
        <dbReference type="PROSITE" id="PS50011"/>
    </source>
</evidence>
<dbReference type="SUPFAM" id="SSF56112">
    <property type="entry name" value="Protein kinase-like (PK-like)"/>
    <property type="match status" value="1"/>
</dbReference>
<comment type="catalytic activity">
    <reaction evidence="8">
        <text>L-seryl-[protein] + ATP = O-phospho-L-seryl-[protein] + ADP + H(+)</text>
        <dbReference type="Rhea" id="RHEA:17989"/>
        <dbReference type="Rhea" id="RHEA-COMP:9863"/>
        <dbReference type="Rhea" id="RHEA-COMP:11604"/>
        <dbReference type="ChEBI" id="CHEBI:15378"/>
        <dbReference type="ChEBI" id="CHEBI:29999"/>
        <dbReference type="ChEBI" id="CHEBI:30616"/>
        <dbReference type="ChEBI" id="CHEBI:83421"/>
        <dbReference type="ChEBI" id="CHEBI:456216"/>
        <dbReference type="EC" id="2.7.11.1"/>
    </reaction>
</comment>
<name>W9HAQ8_FUSOX</name>
<evidence type="ECO:0000256" key="7">
    <source>
        <dbReference type="ARBA" id="ARBA00047899"/>
    </source>
</evidence>
<evidence type="ECO:0000256" key="8">
    <source>
        <dbReference type="ARBA" id="ARBA00048679"/>
    </source>
</evidence>
<gene>
    <name evidence="10" type="ORF">FOYG_17202</name>
</gene>